<dbReference type="NCBIfam" id="TIGR02206">
    <property type="entry name" value="intg_mem_TP0381"/>
    <property type="match status" value="1"/>
</dbReference>
<evidence type="ECO:0000313" key="3">
    <source>
        <dbReference type="Proteomes" id="UP000322139"/>
    </source>
</evidence>
<feature type="transmembrane region" description="Helical" evidence="1">
    <location>
        <begin position="209"/>
        <end position="231"/>
    </location>
</feature>
<proteinExistence type="predicted"/>
<dbReference type="Proteomes" id="UP000322139">
    <property type="component" value="Unassembled WGS sequence"/>
</dbReference>
<evidence type="ECO:0000256" key="1">
    <source>
        <dbReference type="SAM" id="Phobius"/>
    </source>
</evidence>
<name>A0A5D4RA75_9BACI</name>
<comment type="caution">
    <text evidence="2">The sequence shown here is derived from an EMBL/GenBank/DDBJ whole genome shotgun (WGS) entry which is preliminary data.</text>
</comment>
<feature type="transmembrane region" description="Helical" evidence="1">
    <location>
        <begin position="103"/>
        <end position="121"/>
    </location>
</feature>
<dbReference type="Pfam" id="PF14808">
    <property type="entry name" value="TMEM164"/>
    <property type="match status" value="1"/>
</dbReference>
<evidence type="ECO:0000313" key="2">
    <source>
        <dbReference type="EMBL" id="TYS47540.1"/>
    </source>
</evidence>
<dbReference type="RefSeq" id="WP_148974888.1">
    <property type="nucleotide sequence ID" value="NZ_VTER01000006.1"/>
</dbReference>
<reference evidence="2 3" key="1">
    <citation type="submission" date="2019-08" db="EMBL/GenBank/DDBJ databases">
        <title>Bacillus genomes from the desert of Cuatro Cienegas, Coahuila.</title>
        <authorList>
            <person name="Olmedo-Alvarez G."/>
        </authorList>
    </citation>
    <scope>NUCLEOTIDE SEQUENCE [LARGE SCALE GENOMIC DNA]</scope>
    <source>
        <strain evidence="2 3">CH446_14T</strain>
    </source>
</reference>
<dbReference type="EMBL" id="VTER01000006">
    <property type="protein sequence ID" value="TYS47540.1"/>
    <property type="molecule type" value="Genomic_DNA"/>
</dbReference>
<dbReference type="AlphaFoldDB" id="A0A5D4RA75"/>
<feature type="transmembrane region" description="Helical" evidence="1">
    <location>
        <begin position="73"/>
        <end position="96"/>
    </location>
</feature>
<gene>
    <name evidence="2" type="ORF">FZD51_11335</name>
</gene>
<sequence>MAELFGQNSDLYPFAAFSAGHWIMLFVFAAGSFALYYYQEFFAANEKAVRWTFFSGLFLLESLYHYWLYRAGIWDVSFTLPLQLCSISLVLCLILLATGSRPVFHIVYFIGIAGALMAVLTPELFFGYPHFRYFQFFITHILIIWTCLFYVFAKGFAPDHKGMWLSFLFLNLSAGIAYMANKWTGGNYMFLAYKPSNGSLIDFLGPYPFYILSLEGIALVIFYVLLAPFGFRKRK</sequence>
<dbReference type="InterPro" id="IPR011737">
    <property type="entry name" value="CHP02206_TP0381"/>
</dbReference>
<accession>A0A5D4RA75</accession>
<keyword evidence="1" id="KW-0812">Transmembrane</keyword>
<feature type="transmembrane region" description="Helical" evidence="1">
    <location>
        <begin position="164"/>
        <end position="181"/>
    </location>
</feature>
<feature type="transmembrane region" description="Helical" evidence="1">
    <location>
        <begin position="48"/>
        <end position="67"/>
    </location>
</feature>
<keyword evidence="1" id="KW-0472">Membrane</keyword>
<feature type="transmembrane region" description="Helical" evidence="1">
    <location>
        <begin position="12"/>
        <end position="36"/>
    </location>
</feature>
<feature type="transmembrane region" description="Helical" evidence="1">
    <location>
        <begin position="133"/>
        <end position="152"/>
    </location>
</feature>
<organism evidence="2 3">
    <name type="scientific">Bacillus infantis</name>
    <dbReference type="NCBI Taxonomy" id="324767"/>
    <lineage>
        <taxon>Bacteria</taxon>
        <taxon>Bacillati</taxon>
        <taxon>Bacillota</taxon>
        <taxon>Bacilli</taxon>
        <taxon>Bacillales</taxon>
        <taxon>Bacillaceae</taxon>
        <taxon>Bacillus</taxon>
    </lineage>
</organism>
<protein>
    <submittedName>
        <fullName evidence="2">TIGR02206 family membrane protein</fullName>
    </submittedName>
</protein>
<keyword evidence="1" id="KW-1133">Transmembrane helix</keyword>